<dbReference type="InterPro" id="IPR000160">
    <property type="entry name" value="GGDEF_dom"/>
</dbReference>
<gene>
    <name evidence="8" type="ORF">HNR37_000285</name>
</gene>
<dbReference type="Pfam" id="PF00072">
    <property type="entry name" value="Response_reg"/>
    <property type="match status" value="2"/>
</dbReference>
<name>A0A7W7Y381_9BACT</name>
<evidence type="ECO:0000313" key="9">
    <source>
        <dbReference type="Proteomes" id="UP000528322"/>
    </source>
</evidence>
<dbReference type="Pfam" id="PF01627">
    <property type="entry name" value="Hpt"/>
    <property type="match status" value="1"/>
</dbReference>
<dbReference type="SMART" id="SM00448">
    <property type="entry name" value="REC"/>
    <property type="match status" value="2"/>
</dbReference>
<proteinExistence type="predicted"/>
<dbReference type="SMART" id="SM00267">
    <property type="entry name" value="GGDEF"/>
    <property type="match status" value="1"/>
</dbReference>
<dbReference type="GO" id="GO:0004672">
    <property type="term" value="F:protein kinase activity"/>
    <property type="evidence" value="ECO:0007669"/>
    <property type="project" value="UniProtKB-ARBA"/>
</dbReference>
<dbReference type="Pfam" id="PF00990">
    <property type="entry name" value="GGDEF"/>
    <property type="match status" value="1"/>
</dbReference>
<organism evidence="8 9">
    <name type="scientific">Desulfurispira natronophila</name>
    <dbReference type="NCBI Taxonomy" id="682562"/>
    <lineage>
        <taxon>Bacteria</taxon>
        <taxon>Pseudomonadati</taxon>
        <taxon>Chrysiogenota</taxon>
        <taxon>Chrysiogenia</taxon>
        <taxon>Chrysiogenales</taxon>
        <taxon>Chrysiogenaceae</taxon>
        <taxon>Desulfurispira</taxon>
    </lineage>
</organism>
<dbReference type="InterPro" id="IPR008207">
    <property type="entry name" value="Sig_transdc_His_kin_Hpt_dom"/>
</dbReference>
<dbReference type="AlphaFoldDB" id="A0A7W7Y381"/>
<evidence type="ECO:0000256" key="1">
    <source>
        <dbReference type="ARBA" id="ARBA00012528"/>
    </source>
</evidence>
<dbReference type="InterPro" id="IPR043128">
    <property type="entry name" value="Rev_trsase/Diguanyl_cyclase"/>
</dbReference>
<dbReference type="SUPFAM" id="SSF55073">
    <property type="entry name" value="Nucleotide cyclase"/>
    <property type="match status" value="1"/>
</dbReference>
<evidence type="ECO:0000259" key="6">
    <source>
        <dbReference type="PROSITE" id="PS50887"/>
    </source>
</evidence>
<dbReference type="FunFam" id="3.30.70.270:FF:000001">
    <property type="entry name" value="Diguanylate cyclase domain protein"/>
    <property type="match status" value="1"/>
</dbReference>
<reference evidence="8 9" key="1">
    <citation type="submission" date="2020-08" db="EMBL/GenBank/DDBJ databases">
        <title>Genomic Encyclopedia of Type Strains, Phase IV (KMG-IV): sequencing the most valuable type-strain genomes for metagenomic binning, comparative biology and taxonomic classification.</title>
        <authorList>
            <person name="Goeker M."/>
        </authorList>
    </citation>
    <scope>NUCLEOTIDE SEQUENCE [LARGE SCALE GENOMIC DNA]</scope>
    <source>
        <strain evidence="8 9">DSM 22071</strain>
    </source>
</reference>
<evidence type="ECO:0000256" key="2">
    <source>
        <dbReference type="ARBA" id="ARBA00034247"/>
    </source>
</evidence>
<dbReference type="InterPro" id="IPR011006">
    <property type="entry name" value="CheY-like_superfamily"/>
</dbReference>
<feature type="domain" description="Response regulatory" evidence="5">
    <location>
        <begin position="134"/>
        <end position="249"/>
    </location>
</feature>
<dbReference type="InterPro" id="IPR001789">
    <property type="entry name" value="Sig_transdc_resp-reg_receiver"/>
</dbReference>
<dbReference type="GO" id="GO:0052621">
    <property type="term" value="F:diguanylate cyclase activity"/>
    <property type="evidence" value="ECO:0007669"/>
    <property type="project" value="UniProtKB-EC"/>
</dbReference>
<evidence type="ECO:0000259" key="5">
    <source>
        <dbReference type="PROSITE" id="PS50110"/>
    </source>
</evidence>
<feature type="domain" description="HPt" evidence="7">
    <location>
        <begin position="6"/>
        <end position="117"/>
    </location>
</feature>
<dbReference type="InterPro" id="IPR029787">
    <property type="entry name" value="Nucleotide_cyclase"/>
</dbReference>
<dbReference type="CDD" id="cd00156">
    <property type="entry name" value="REC"/>
    <property type="match status" value="1"/>
</dbReference>
<dbReference type="GO" id="GO:0043709">
    <property type="term" value="P:cell adhesion involved in single-species biofilm formation"/>
    <property type="evidence" value="ECO:0007669"/>
    <property type="project" value="TreeGrafter"/>
</dbReference>
<dbReference type="GO" id="GO:0005886">
    <property type="term" value="C:plasma membrane"/>
    <property type="evidence" value="ECO:0007669"/>
    <property type="project" value="TreeGrafter"/>
</dbReference>
<dbReference type="SUPFAM" id="SSF52172">
    <property type="entry name" value="CheY-like"/>
    <property type="match status" value="2"/>
</dbReference>
<dbReference type="PROSITE" id="PS50894">
    <property type="entry name" value="HPT"/>
    <property type="match status" value="1"/>
</dbReference>
<dbReference type="NCBIfam" id="TIGR00254">
    <property type="entry name" value="GGDEF"/>
    <property type="match status" value="1"/>
</dbReference>
<dbReference type="GO" id="GO:1902201">
    <property type="term" value="P:negative regulation of bacterial-type flagellum-dependent cell motility"/>
    <property type="evidence" value="ECO:0007669"/>
    <property type="project" value="TreeGrafter"/>
</dbReference>
<keyword evidence="9" id="KW-1185">Reference proteome</keyword>
<dbReference type="Gene3D" id="3.40.50.2300">
    <property type="match status" value="2"/>
</dbReference>
<dbReference type="EMBL" id="JACHID010000001">
    <property type="protein sequence ID" value="MBB5020982.1"/>
    <property type="molecule type" value="Genomic_DNA"/>
</dbReference>
<comment type="catalytic activity">
    <reaction evidence="2">
        <text>2 GTP = 3',3'-c-di-GMP + 2 diphosphate</text>
        <dbReference type="Rhea" id="RHEA:24898"/>
        <dbReference type="ChEBI" id="CHEBI:33019"/>
        <dbReference type="ChEBI" id="CHEBI:37565"/>
        <dbReference type="ChEBI" id="CHEBI:58805"/>
        <dbReference type="EC" id="2.7.7.65"/>
    </reaction>
</comment>
<dbReference type="RefSeq" id="WP_183728758.1">
    <property type="nucleotide sequence ID" value="NZ_JACHID010000001.1"/>
</dbReference>
<evidence type="ECO:0000256" key="3">
    <source>
        <dbReference type="PROSITE-ProRule" id="PRU00110"/>
    </source>
</evidence>
<dbReference type="PANTHER" id="PTHR45138:SF9">
    <property type="entry name" value="DIGUANYLATE CYCLASE DGCM-RELATED"/>
    <property type="match status" value="1"/>
</dbReference>
<protein>
    <recommendedName>
        <fullName evidence="1">diguanylate cyclase</fullName>
        <ecNumber evidence="1">2.7.7.65</ecNumber>
    </recommendedName>
</protein>
<dbReference type="CDD" id="cd01949">
    <property type="entry name" value="GGDEF"/>
    <property type="match status" value="1"/>
</dbReference>
<dbReference type="Gene3D" id="1.20.120.160">
    <property type="entry name" value="HPT domain"/>
    <property type="match status" value="1"/>
</dbReference>
<dbReference type="PROSITE" id="PS50110">
    <property type="entry name" value="RESPONSE_REGULATORY"/>
    <property type="match status" value="2"/>
</dbReference>
<feature type="modified residue" description="Phosphohistidine" evidence="3">
    <location>
        <position position="53"/>
    </location>
</feature>
<evidence type="ECO:0000259" key="7">
    <source>
        <dbReference type="PROSITE" id="PS50894"/>
    </source>
</evidence>
<dbReference type="GO" id="GO:0000160">
    <property type="term" value="P:phosphorelay signal transduction system"/>
    <property type="evidence" value="ECO:0007669"/>
    <property type="project" value="InterPro"/>
</dbReference>
<dbReference type="EC" id="2.7.7.65" evidence="1"/>
<evidence type="ECO:0000256" key="4">
    <source>
        <dbReference type="PROSITE-ProRule" id="PRU00169"/>
    </source>
</evidence>
<dbReference type="InterPro" id="IPR050469">
    <property type="entry name" value="Diguanylate_Cyclase"/>
</dbReference>
<evidence type="ECO:0000313" key="8">
    <source>
        <dbReference type="EMBL" id="MBB5020982.1"/>
    </source>
</evidence>
<dbReference type="InterPro" id="IPR036641">
    <property type="entry name" value="HPT_dom_sf"/>
</dbReference>
<dbReference type="Proteomes" id="UP000528322">
    <property type="component" value="Unassembled WGS sequence"/>
</dbReference>
<feature type="domain" description="GGDEF" evidence="6">
    <location>
        <begin position="414"/>
        <end position="547"/>
    </location>
</feature>
<feature type="modified residue" description="4-aspartylphosphate" evidence="4">
    <location>
        <position position="307"/>
    </location>
</feature>
<dbReference type="SUPFAM" id="SSF47226">
    <property type="entry name" value="Histidine-containing phosphotransfer domain, HPT domain"/>
    <property type="match status" value="1"/>
</dbReference>
<sequence length="548" mass="62386">MKHQTLHSRVVQLRETYTHRLPGKIAQIEKIWEILRSHSWDQELFDAIHGIVHGLAGSGKTFGYSRLSKTARTLEELLEDGFLHPHQRSIKFYENVQALLHLLREQSRQPDQEYGAPAHSIGNGIDHHRNFNRVIAMVDEDEDFAIDLAMQLEHFDLAVHTFATGAELEEGVKIIRPGAIIINTHLTDTDGTSLVKRLRPAISDNTIILFISSRDDIHTRLKAIRGGGDAYLLKPFESAHIVNRIDELTACTQEDPYRIMIVDDSRTMAQLFSLTLEHAGMRTCIVTDPTELLNELTRFHPELILMDMYMPQCSGDELAKVVRQHDVYFSIPIVFLSAETDFDKQLAALSTGGDDFLTKPIQPDHLVLAVTSRMQRTRLLHNLIVRDGLTGLFNHTETKRQLDIQLEQARRTKTPLSYAMLDIDHFKHVNDNYGHPVGDRVLKALAHFLRQRLRKSDTVGRYGGEEFAVILPDTDQENAQRVIEELRQKFSLIIHHSTEEGSFRCTFSCGIASYPQFDHAIKLVDMADKSLYQAKDNGRNQTVVATPE</sequence>
<comment type="caution">
    <text evidence="4">Lacks conserved residue(s) required for the propagation of feature annotation.</text>
</comment>
<dbReference type="PANTHER" id="PTHR45138">
    <property type="entry name" value="REGULATORY COMPONENTS OF SENSORY TRANSDUCTION SYSTEM"/>
    <property type="match status" value="1"/>
</dbReference>
<dbReference type="Gene3D" id="3.30.70.270">
    <property type="match status" value="1"/>
</dbReference>
<dbReference type="PROSITE" id="PS50887">
    <property type="entry name" value="GGDEF"/>
    <property type="match status" value="1"/>
</dbReference>
<comment type="caution">
    <text evidence="8">The sequence shown here is derived from an EMBL/GenBank/DDBJ whole genome shotgun (WGS) entry which is preliminary data.</text>
</comment>
<keyword evidence="4" id="KW-0597">Phosphoprotein</keyword>
<feature type="domain" description="Response regulatory" evidence="5">
    <location>
        <begin position="258"/>
        <end position="374"/>
    </location>
</feature>
<accession>A0A7W7Y381</accession>